<dbReference type="InterPro" id="IPR052936">
    <property type="entry name" value="Jasmonate_Hydroxylase-like"/>
</dbReference>
<name>A0AAW7XBM0_9GAMM</name>
<dbReference type="Proteomes" id="UP001169760">
    <property type="component" value="Unassembled WGS sequence"/>
</dbReference>
<dbReference type="InterPro" id="IPR011008">
    <property type="entry name" value="Dimeric_a/b-barrel"/>
</dbReference>
<dbReference type="RefSeq" id="WP_303493372.1">
    <property type="nucleotide sequence ID" value="NZ_JAUOPB010000011.1"/>
</dbReference>
<keyword evidence="1" id="KW-0560">Oxidoreductase</keyword>
<accession>A0AAW7XBM0</accession>
<dbReference type="GO" id="GO:0004497">
    <property type="term" value="F:monooxygenase activity"/>
    <property type="evidence" value="ECO:0007669"/>
    <property type="project" value="UniProtKB-KW"/>
</dbReference>
<organism evidence="1 2">
    <name type="scientific">Saccharophagus degradans</name>
    <dbReference type="NCBI Taxonomy" id="86304"/>
    <lineage>
        <taxon>Bacteria</taxon>
        <taxon>Pseudomonadati</taxon>
        <taxon>Pseudomonadota</taxon>
        <taxon>Gammaproteobacteria</taxon>
        <taxon>Cellvibrionales</taxon>
        <taxon>Cellvibrionaceae</taxon>
        <taxon>Saccharophagus</taxon>
    </lineage>
</organism>
<dbReference type="SUPFAM" id="SSF54909">
    <property type="entry name" value="Dimeric alpha+beta barrel"/>
    <property type="match status" value="1"/>
</dbReference>
<gene>
    <name evidence="1" type="ORF">Q4521_15165</name>
</gene>
<sequence>MYAVIFTATTNPLDDEYNQTAAKMRDLAFSKYGCLELNSVCQGDQEITVSYWPTLAHISAWQADPAHRAAQALGKQKWYKEYSVQVTHIERQYQQKC</sequence>
<comment type="caution">
    <text evidence="1">The sequence shown here is derived from an EMBL/GenBank/DDBJ whole genome shotgun (WGS) entry which is preliminary data.</text>
</comment>
<dbReference type="Gene3D" id="3.30.70.100">
    <property type="match status" value="1"/>
</dbReference>
<dbReference type="EMBL" id="JAUOPB010000011">
    <property type="protein sequence ID" value="MDO6423822.1"/>
    <property type="molecule type" value="Genomic_DNA"/>
</dbReference>
<protein>
    <submittedName>
        <fullName evidence="1">Antibiotic biosynthesis monooxygenase</fullName>
        <ecNumber evidence="1">1.14.-.-</ecNumber>
    </submittedName>
</protein>
<dbReference type="AlphaFoldDB" id="A0AAW7XBM0"/>
<dbReference type="EC" id="1.14.-.-" evidence="1"/>
<dbReference type="PANTHER" id="PTHR37811:SF2">
    <property type="entry name" value="ABM DOMAIN-CONTAINING PROTEIN"/>
    <property type="match status" value="1"/>
</dbReference>
<reference evidence="1" key="1">
    <citation type="submission" date="2023-07" db="EMBL/GenBank/DDBJ databases">
        <title>Genome content predicts the carbon catabolic preferences of heterotrophic bacteria.</title>
        <authorList>
            <person name="Gralka M."/>
        </authorList>
    </citation>
    <scope>NUCLEOTIDE SEQUENCE</scope>
    <source>
        <strain evidence="1">I3M17_2</strain>
    </source>
</reference>
<proteinExistence type="predicted"/>
<evidence type="ECO:0000313" key="2">
    <source>
        <dbReference type="Proteomes" id="UP001169760"/>
    </source>
</evidence>
<dbReference type="PANTHER" id="PTHR37811">
    <property type="entry name" value="BLL5343 PROTEIN"/>
    <property type="match status" value="1"/>
</dbReference>
<keyword evidence="1" id="KW-0503">Monooxygenase</keyword>
<evidence type="ECO:0000313" key="1">
    <source>
        <dbReference type="EMBL" id="MDO6423822.1"/>
    </source>
</evidence>